<keyword evidence="4" id="KW-0732">Signal</keyword>
<dbReference type="Gene3D" id="2.160.20.10">
    <property type="entry name" value="Single-stranded right-handed beta-helix, Pectin lyase-like"/>
    <property type="match status" value="2"/>
</dbReference>
<feature type="chain" id="PRO_5039885840" evidence="4">
    <location>
        <begin position="19"/>
        <end position="420"/>
    </location>
</feature>
<feature type="domain" description="Carbohydrate-binding/sugar hydrolysis" evidence="5">
    <location>
        <begin position="193"/>
        <end position="354"/>
    </location>
</feature>
<evidence type="ECO:0000256" key="1">
    <source>
        <dbReference type="ARBA" id="ARBA00004906"/>
    </source>
</evidence>
<dbReference type="SMART" id="SM00710">
    <property type="entry name" value="PbH1"/>
    <property type="match status" value="10"/>
</dbReference>
<proteinExistence type="predicted"/>
<keyword evidence="2" id="KW-0677">Repeat</keyword>
<dbReference type="InterPro" id="IPR011050">
    <property type="entry name" value="Pectin_lyase_fold/virulence"/>
</dbReference>
<dbReference type="InterPro" id="IPR006633">
    <property type="entry name" value="Carb-bd_sugar_hydrolysis-dom"/>
</dbReference>
<dbReference type="InterPro" id="IPR006626">
    <property type="entry name" value="PbH1"/>
</dbReference>
<accession>A0A9J6PEJ1</accession>
<comment type="caution">
    <text evidence="6">The sequence shown here is derived from an EMBL/GenBank/DDBJ whole genome shotgun (WGS) entry which is preliminary data.</text>
</comment>
<dbReference type="NCBIfam" id="TIGR04247">
    <property type="entry name" value="NosD_copper_fam"/>
    <property type="match status" value="1"/>
</dbReference>
<dbReference type="NCBIfam" id="TIGR03804">
    <property type="entry name" value="para_beta_helix"/>
    <property type="match status" value="1"/>
</dbReference>
<evidence type="ECO:0000256" key="3">
    <source>
        <dbReference type="ARBA" id="ARBA00022786"/>
    </source>
</evidence>
<dbReference type="InterPro" id="IPR022441">
    <property type="entry name" value="Para_beta_helix_rpt-2"/>
</dbReference>
<dbReference type="SMART" id="SM00722">
    <property type="entry name" value="CASH"/>
    <property type="match status" value="2"/>
</dbReference>
<keyword evidence="3" id="KW-0833">Ubl conjugation pathway</keyword>
<dbReference type="PANTHER" id="PTHR22990:SF15">
    <property type="entry name" value="F-BOX ONLY PROTEIN 10"/>
    <property type="match status" value="1"/>
</dbReference>
<dbReference type="InterPro" id="IPR051550">
    <property type="entry name" value="SCF-Subunits/Alg-Epimerases"/>
</dbReference>
<evidence type="ECO:0000256" key="4">
    <source>
        <dbReference type="SAM" id="SignalP"/>
    </source>
</evidence>
<dbReference type="Proteomes" id="UP001055804">
    <property type="component" value="Unassembled WGS sequence"/>
</dbReference>
<feature type="signal peptide" evidence="4">
    <location>
        <begin position="1"/>
        <end position="18"/>
    </location>
</feature>
<dbReference type="SUPFAM" id="SSF51126">
    <property type="entry name" value="Pectin lyase-like"/>
    <property type="match status" value="1"/>
</dbReference>
<dbReference type="InterPro" id="IPR007742">
    <property type="entry name" value="NosD_dom"/>
</dbReference>
<evidence type="ECO:0000313" key="6">
    <source>
        <dbReference type="EMBL" id="MCP1337837.1"/>
    </source>
</evidence>
<evidence type="ECO:0000256" key="2">
    <source>
        <dbReference type="ARBA" id="ARBA00022737"/>
    </source>
</evidence>
<dbReference type="InterPro" id="IPR012334">
    <property type="entry name" value="Pectin_lyas_fold"/>
</dbReference>
<gene>
    <name evidence="6" type="ORF">NJQ99_15555</name>
</gene>
<dbReference type="RefSeq" id="WP_269333798.1">
    <property type="nucleotide sequence ID" value="NZ_JAMZFT010000004.1"/>
</dbReference>
<reference evidence="6" key="1">
    <citation type="submission" date="2022-06" db="EMBL/GenBank/DDBJ databases">
        <title>Isolation and Genomics of Futiania mangrovii gen. nov., sp. nov., a Rare and Metabolically-versatile member in the Class Alphaproteobacteria.</title>
        <authorList>
            <person name="Liu L."/>
            <person name="Huang W.-C."/>
            <person name="Pan J."/>
            <person name="Li J."/>
            <person name="Huang Y."/>
            <person name="Du H."/>
            <person name="Liu Y."/>
            <person name="Li M."/>
        </authorList>
    </citation>
    <scope>NUCLEOTIDE SEQUENCE</scope>
    <source>
        <strain evidence="6">FT118</strain>
    </source>
</reference>
<keyword evidence="7" id="KW-1185">Reference proteome</keyword>
<dbReference type="EMBL" id="JAMZFT010000004">
    <property type="protein sequence ID" value="MCP1337837.1"/>
    <property type="molecule type" value="Genomic_DNA"/>
</dbReference>
<organism evidence="6 7">
    <name type="scientific">Futiania mangrovi</name>
    <dbReference type="NCBI Taxonomy" id="2959716"/>
    <lineage>
        <taxon>Bacteria</taxon>
        <taxon>Pseudomonadati</taxon>
        <taxon>Pseudomonadota</taxon>
        <taxon>Alphaproteobacteria</taxon>
        <taxon>Futianiales</taxon>
        <taxon>Futianiaceae</taxon>
        <taxon>Futiania</taxon>
    </lineage>
</organism>
<evidence type="ECO:0000313" key="7">
    <source>
        <dbReference type="Proteomes" id="UP001055804"/>
    </source>
</evidence>
<name>A0A9J6PEJ1_9PROT</name>
<dbReference type="Pfam" id="PF05048">
    <property type="entry name" value="NosD"/>
    <property type="match status" value="1"/>
</dbReference>
<dbReference type="PANTHER" id="PTHR22990">
    <property type="entry name" value="F-BOX ONLY PROTEIN"/>
    <property type="match status" value="1"/>
</dbReference>
<dbReference type="InterPro" id="IPR026464">
    <property type="entry name" value="NosD_copper_fam"/>
</dbReference>
<comment type="pathway">
    <text evidence="1">Protein modification; protein ubiquitination.</text>
</comment>
<evidence type="ECO:0000259" key="5">
    <source>
        <dbReference type="SMART" id="SM00722"/>
    </source>
</evidence>
<feature type="domain" description="Carbohydrate-binding/sugar hydrolysis" evidence="5">
    <location>
        <begin position="37"/>
        <end position="187"/>
    </location>
</feature>
<protein>
    <submittedName>
        <fullName evidence="6">Nitrous oxide reductase family maturation protein NosD</fullName>
    </submittedName>
</protein>
<dbReference type="AlphaFoldDB" id="A0A9J6PEJ1"/>
<sequence>MRRLLPVLALVLSAPAWGGEVRVRAVPGALVGAVAAAEAGDRLRLAPGTHDGPVVIDRPLTVEGEGGARPRVDGGGEGSVFLVTAPDVTIRGLEIVGSGSGHEEIDSGVRLLEGAKRALIEDNRLLGNLYGVDIHGAQDAIVRANVIEGRRDRRMNDRGNGVYVWNAPGAEVVGNDIRWGRDGVFVNTSRANVFRGNRFRDLRFAVHYMHANDSTVADNVSIGNDLGYAVMFSRGVTIAGNASIGDRAHGIMLNYANDSRVEGNLVQGGEDRCLFIYNAHKNTILGNRFEGCAIGVHFTAGSERNEIARNAFIGNRTQVKYVGSRWVDWSVDGVGNHWSDHAGFDLDGDGIADAPYRPNDTMDRILWTQPAARLLLGAPAVQLVRWAQRAFPALLPGGVIDPAPLMAPPPLPEPAWDIAK</sequence>